<dbReference type="PATRIC" id="fig|1129367.4.peg.3187"/>
<name>A0A0F6A9Q6_9GAMM</name>
<sequence length="44" mass="5002">MNLAALSYHSREPALNEQSAIITELRENLVPRAETGLIRLKRLL</sequence>
<dbReference type="Proteomes" id="UP000033434">
    <property type="component" value="Unassembled WGS sequence"/>
</dbReference>
<evidence type="ECO:0000313" key="1">
    <source>
        <dbReference type="EMBL" id="KKE82927.1"/>
    </source>
</evidence>
<evidence type="ECO:0000313" key="2">
    <source>
        <dbReference type="Proteomes" id="UP000033434"/>
    </source>
</evidence>
<gene>
    <name evidence="1" type="ORF">N479_16075</name>
</gene>
<proteinExistence type="predicted"/>
<protein>
    <submittedName>
        <fullName evidence="1">Uncharacterized protein</fullName>
    </submittedName>
</protein>
<reference evidence="1 2" key="1">
    <citation type="journal article" date="2015" name="BMC Genomics">
        <title>Genome mining reveals unlocked bioactive potential of marine Gram-negative bacteria.</title>
        <authorList>
            <person name="Machado H."/>
            <person name="Sonnenschein E.C."/>
            <person name="Melchiorsen J."/>
            <person name="Gram L."/>
        </authorList>
    </citation>
    <scope>NUCLEOTIDE SEQUENCE [LARGE SCALE GENOMIC DNA]</scope>
    <source>
        <strain evidence="1 2">S4054</strain>
    </source>
</reference>
<comment type="caution">
    <text evidence="1">The sequence shown here is derived from an EMBL/GenBank/DDBJ whole genome shotgun (WGS) entry which is preliminary data.</text>
</comment>
<dbReference type="AlphaFoldDB" id="A0A0F6A9Q6"/>
<organism evidence="1 2">
    <name type="scientific">Pseudoalteromonas luteoviolacea S4054</name>
    <dbReference type="NCBI Taxonomy" id="1129367"/>
    <lineage>
        <taxon>Bacteria</taxon>
        <taxon>Pseudomonadati</taxon>
        <taxon>Pseudomonadota</taxon>
        <taxon>Gammaproteobacteria</taxon>
        <taxon>Alteromonadales</taxon>
        <taxon>Pseudoalteromonadaceae</taxon>
        <taxon>Pseudoalteromonas</taxon>
    </lineage>
</organism>
<accession>A0A0F6A9Q6</accession>
<dbReference type="EMBL" id="AUXW01000155">
    <property type="protein sequence ID" value="KKE82927.1"/>
    <property type="molecule type" value="Genomic_DNA"/>
</dbReference>